<dbReference type="PRINTS" id="PR00249">
    <property type="entry name" value="GPCRSECRETIN"/>
</dbReference>
<dbReference type="InterPro" id="IPR001879">
    <property type="entry name" value="GPCR_2_extracellular_dom"/>
</dbReference>
<keyword evidence="13" id="KW-0732">Signal</keyword>
<dbReference type="PROSITE" id="PS50261">
    <property type="entry name" value="G_PROTEIN_RECEP_F2_4"/>
    <property type="match status" value="1"/>
</dbReference>
<feature type="transmembrane region" description="Helical" evidence="12">
    <location>
        <begin position="172"/>
        <end position="191"/>
    </location>
</feature>
<dbReference type="Ensembl" id="ENSHHUT00000074319.1">
    <property type="protein sequence ID" value="ENSHHUP00000071931.1"/>
    <property type="gene ID" value="ENSHHUG00000042236.1"/>
</dbReference>
<dbReference type="FunFam" id="1.20.1070.10:FF:000032">
    <property type="entry name" value="Vasoactive intestinal polypeptide receptor 1"/>
    <property type="match status" value="1"/>
</dbReference>
<evidence type="ECO:0000256" key="10">
    <source>
        <dbReference type="ARBA" id="ARBA00023180"/>
    </source>
</evidence>
<dbReference type="InterPro" id="IPR002285">
    <property type="entry name" value="GPCR_2_PACAP_1_rcpt"/>
</dbReference>
<feature type="domain" description="G-protein coupled receptors family 2 profile 1" evidence="14">
    <location>
        <begin position="47"/>
        <end position="125"/>
    </location>
</feature>
<name>A0A4W5Q3Y5_9TELE</name>
<evidence type="ECO:0000256" key="8">
    <source>
        <dbReference type="ARBA" id="ARBA00023157"/>
    </source>
</evidence>
<evidence type="ECO:0000256" key="3">
    <source>
        <dbReference type="ARBA" id="ARBA00022475"/>
    </source>
</evidence>
<evidence type="ECO:0000259" key="14">
    <source>
        <dbReference type="PROSITE" id="PS50227"/>
    </source>
</evidence>
<dbReference type="PROSITE" id="PS00650">
    <property type="entry name" value="G_PROTEIN_RECEP_F2_2"/>
    <property type="match status" value="1"/>
</dbReference>
<keyword evidence="7 12" id="KW-0472">Membrane</keyword>
<dbReference type="CDD" id="cd15271">
    <property type="entry name" value="7tmB1_GHRHR2"/>
    <property type="match status" value="1"/>
</dbReference>
<dbReference type="GeneTree" id="ENSGT00940000166873"/>
<dbReference type="FunFam" id="4.10.1240.10:FF:000031">
    <property type="entry name" value="Growth hormone-releasing hormone receptor a"/>
    <property type="match status" value="1"/>
</dbReference>
<dbReference type="Pfam" id="PF00002">
    <property type="entry name" value="7tm_2"/>
    <property type="match status" value="1"/>
</dbReference>
<evidence type="ECO:0000256" key="13">
    <source>
        <dbReference type="SAM" id="SignalP"/>
    </source>
</evidence>
<comment type="subcellular location">
    <subcellularLocation>
        <location evidence="1">Cell membrane</location>
        <topology evidence="1">Multi-pass membrane protein</topology>
    </subcellularLocation>
</comment>
<dbReference type="InterPro" id="IPR036445">
    <property type="entry name" value="GPCR_2_extracell_dom_sf"/>
</dbReference>
<evidence type="ECO:0000256" key="6">
    <source>
        <dbReference type="ARBA" id="ARBA00023040"/>
    </source>
</evidence>
<reference evidence="16" key="3">
    <citation type="submission" date="2025-09" db="UniProtKB">
        <authorList>
            <consortium name="Ensembl"/>
        </authorList>
    </citation>
    <scope>IDENTIFICATION</scope>
</reference>
<organism evidence="16 17">
    <name type="scientific">Hucho hucho</name>
    <name type="common">huchen</name>
    <dbReference type="NCBI Taxonomy" id="62062"/>
    <lineage>
        <taxon>Eukaryota</taxon>
        <taxon>Metazoa</taxon>
        <taxon>Chordata</taxon>
        <taxon>Craniata</taxon>
        <taxon>Vertebrata</taxon>
        <taxon>Euteleostomi</taxon>
        <taxon>Actinopterygii</taxon>
        <taxon>Neopterygii</taxon>
        <taxon>Teleostei</taxon>
        <taxon>Protacanthopterygii</taxon>
        <taxon>Salmoniformes</taxon>
        <taxon>Salmonidae</taxon>
        <taxon>Salmoninae</taxon>
        <taxon>Hucho</taxon>
    </lineage>
</organism>
<sequence>MLLTKTSSLKWIRALFAIWLHLTVWVTTEAIHPDCALVSHHMKAQESCIHTRRQEGRNRSARTGCRTEWDEIRCWSQAEVGQIINVSCSDVSQLFADKGYIFRNCTKDGWTELYPTYEEACEFETGSETTYFYTISQVYTAGYATSLVSLISAIFVFTVFRKFHCTRNYIHINLFSSFILRASSVFIKDGVLFADENLDHCFMSTTACKSAVAFFQFSILANYFWLLVEGMYLQTLLALTFVSHMKYFWWYTLIGWGLPTTILLVWVLTRNFYDNWGCWDDTDVAFIWWIIKGPITASLLVNFIIFINVIRILVQKLKSPGVGGHDTGHFMRLAKSTLFLIPLFGMHYMVFAFLPENTGEEARIFIELGLGSFQGFVVALLYCFLNGEVQAELKKRLWKWQIQGYLSYSRRRRTLFTESSTVTQISVLEKSSTKELPCISDTHTLTHTDKHTLTHTSVPSYTDTQTLTHTDTQTLTHSSVSIYDDTNTLTHNTNSLTHSSVSIYDDTNTLTHNTNSLTHSSVSIYDDTNTLTHNSTV</sequence>
<evidence type="ECO:0000313" key="17">
    <source>
        <dbReference type="Proteomes" id="UP000314982"/>
    </source>
</evidence>
<dbReference type="InterPro" id="IPR017983">
    <property type="entry name" value="GPCR_2_secretin-like_CS"/>
</dbReference>
<dbReference type="STRING" id="62062.ENSHHUP00000071931"/>
<dbReference type="GO" id="GO:0017046">
    <property type="term" value="F:peptide hormone binding"/>
    <property type="evidence" value="ECO:0007669"/>
    <property type="project" value="TreeGrafter"/>
</dbReference>
<keyword evidence="17" id="KW-1185">Reference proteome</keyword>
<accession>A0A4W5Q3Y5</accession>
<dbReference type="Gene3D" id="4.10.1240.10">
    <property type="entry name" value="GPCR, family 2, extracellular hormone receptor domain"/>
    <property type="match status" value="1"/>
</dbReference>
<evidence type="ECO:0000256" key="2">
    <source>
        <dbReference type="ARBA" id="ARBA00005314"/>
    </source>
</evidence>
<evidence type="ECO:0000256" key="9">
    <source>
        <dbReference type="ARBA" id="ARBA00023170"/>
    </source>
</evidence>
<dbReference type="GO" id="GO:0004999">
    <property type="term" value="F:vasoactive intestinal polypeptide receptor activity"/>
    <property type="evidence" value="ECO:0007669"/>
    <property type="project" value="InterPro"/>
</dbReference>
<feature type="chain" id="PRO_5021394814" evidence="13">
    <location>
        <begin position="31"/>
        <end position="537"/>
    </location>
</feature>
<dbReference type="PRINTS" id="PR01156">
    <property type="entry name" value="PACAPRECEPTR"/>
</dbReference>
<keyword evidence="4 12" id="KW-0812">Transmembrane</keyword>
<dbReference type="GO" id="GO:0008528">
    <property type="term" value="F:G protein-coupled peptide receptor activity"/>
    <property type="evidence" value="ECO:0007669"/>
    <property type="project" value="TreeGrafter"/>
</dbReference>
<evidence type="ECO:0000256" key="4">
    <source>
        <dbReference type="ARBA" id="ARBA00022692"/>
    </source>
</evidence>
<feature type="domain" description="G-protein coupled receptors family 2 profile 2" evidence="15">
    <location>
        <begin position="135"/>
        <end position="386"/>
    </location>
</feature>
<dbReference type="SUPFAM" id="SSF81321">
    <property type="entry name" value="Family A G protein-coupled receptor-like"/>
    <property type="match status" value="1"/>
</dbReference>
<dbReference type="AlphaFoldDB" id="A0A4W5Q3Y5"/>
<comment type="similarity">
    <text evidence="2">Belongs to the G-protein coupled receptor 2 family.</text>
</comment>
<keyword evidence="9" id="KW-0675">Receptor</keyword>
<feature type="transmembrane region" description="Helical" evidence="12">
    <location>
        <begin position="287"/>
        <end position="313"/>
    </location>
</feature>
<dbReference type="Gene3D" id="1.20.1070.10">
    <property type="entry name" value="Rhodopsin 7-helix transmembrane proteins"/>
    <property type="match status" value="1"/>
</dbReference>
<dbReference type="GO" id="GO:0005886">
    <property type="term" value="C:plasma membrane"/>
    <property type="evidence" value="ECO:0007669"/>
    <property type="project" value="UniProtKB-SubCell"/>
</dbReference>
<proteinExistence type="inferred from homology"/>
<evidence type="ECO:0000259" key="15">
    <source>
        <dbReference type="PROSITE" id="PS50261"/>
    </source>
</evidence>
<dbReference type="PROSITE" id="PS50227">
    <property type="entry name" value="G_PROTEIN_RECEP_F2_3"/>
    <property type="match status" value="1"/>
</dbReference>
<evidence type="ECO:0000256" key="1">
    <source>
        <dbReference type="ARBA" id="ARBA00004651"/>
    </source>
</evidence>
<dbReference type="Pfam" id="PF02793">
    <property type="entry name" value="HRM"/>
    <property type="match status" value="1"/>
</dbReference>
<dbReference type="PANTHER" id="PTHR45620">
    <property type="entry name" value="PDF RECEPTOR-LIKE PROTEIN-RELATED"/>
    <property type="match status" value="1"/>
</dbReference>
<feature type="transmembrane region" description="Helical" evidence="12">
    <location>
        <begin position="333"/>
        <end position="352"/>
    </location>
</feature>
<dbReference type="GO" id="GO:0007188">
    <property type="term" value="P:adenylate cyclase-modulating G protein-coupled receptor signaling pathway"/>
    <property type="evidence" value="ECO:0007669"/>
    <property type="project" value="TreeGrafter"/>
</dbReference>
<dbReference type="InterPro" id="IPR050332">
    <property type="entry name" value="GPCR_2"/>
</dbReference>
<dbReference type="InterPro" id="IPR000832">
    <property type="entry name" value="GPCR_2_secretin-like"/>
</dbReference>
<dbReference type="GO" id="GO:0007166">
    <property type="term" value="P:cell surface receptor signaling pathway"/>
    <property type="evidence" value="ECO:0007669"/>
    <property type="project" value="InterPro"/>
</dbReference>
<evidence type="ECO:0000256" key="11">
    <source>
        <dbReference type="ARBA" id="ARBA00023224"/>
    </source>
</evidence>
<feature type="signal peptide" evidence="13">
    <location>
        <begin position="1"/>
        <end position="30"/>
    </location>
</feature>
<dbReference type="Proteomes" id="UP000314982">
    <property type="component" value="Unassembled WGS sequence"/>
</dbReference>
<keyword evidence="6" id="KW-0297">G-protein coupled receptor</keyword>
<dbReference type="SMART" id="SM00008">
    <property type="entry name" value="HormR"/>
    <property type="match status" value="1"/>
</dbReference>
<evidence type="ECO:0000256" key="5">
    <source>
        <dbReference type="ARBA" id="ARBA00022989"/>
    </source>
</evidence>
<dbReference type="SUPFAM" id="SSF111418">
    <property type="entry name" value="Hormone receptor domain"/>
    <property type="match status" value="1"/>
</dbReference>
<dbReference type="InterPro" id="IPR017981">
    <property type="entry name" value="GPCR_2-like_7TM"/>
</dbReference>
<keyword evidence="3" id="KW-1003">Cell membrane</keyword>
<evidence type="ECO:0000256" key="7">
    <source>
        <dbReference type="ARBA" id="ARBA00023136"/>
    </source>
</evidence>
<reference evidence="17" key="1">
    <citation type="submission" date="2018-06" db="EMBL/GenBank/DDBJ databases">
        <title>Genome assembly of Danube salmon.</title>
        <authorList>
            <person name="Macqueen D.J."/>
            <person name="Gundappa M.K."/>
        </authorList>
    </citation>
    <scope>NUCLEOTIDE SEQUENCE [LARGE SCALE GENOMIC DNA]</scope>
</reference>
<evidence type="ECO:0000256" key="12">
    <source>
        <dbReference type="SAM" id="Phobius"/>
    </source>
</evidence>
<evidence type="ECO:0000313" key="16">
    <source>
        <dbReference type="Ensembl" id="ENSHHUP00000071931.1"/>
    </source>
</evidence>
<keyword evidence="11" id="KW-0807">Transducer</keyword>
<protein>
    <submittedName>
        <fullName evidence="16">Growth hormone releasing hormone receptor b</fullName>
    </submittedName>
</protein>
<dbReference type="PANTHER" id="PTHR45620:SF6">
    <property type="entry name" value="GROWTH HORMONE-RELEASING HORMONE-LIKE PEPTIDE RECEPTOR"/>
    <property type="match status" value="1"/>
</dbReference>
<keyword evidence="8" id="KW-1015">Disulfide bond</keyword>
<feature type="transmembrane region" description="Helical" evidence="12">
    <location>
        <begin position="141"/>
        <end position="160"/>
    </location>
</feature>
<keyword evidence="5 12" id="KW-1133">Transmembrane helix</keyword>
<keyword evidence="10" id="KW-0325">Glycoprotein</keyword>
<reference evidence="16" key="2">
    <citation type="submission" date="2025-08" db="UniProtKB">
        <authorList>
            <consortium name="Ensembl"/>
        </authorList>
    </citation>
    <scope>IDENTIFICATION</scope>
</reference>
<feature type="transmembrane region" description="Helical" evidence="12">
    <location>
        <begin position="364"/>
        <end position="385"/>
    </location>
</feature>
<feature type="transmembrane region" description="Helical" evidence="12">
    <location>
        <begin position="248"/>
        <end position="267"/>
    </location>
</feature>